<proteinExistence type="predicted"/>
<protein>
    <submittedName>
        <fullName evidence="1">Uncharacterized protein</fullName>
    </submittedName>
</protein>
<organism evidence="1">
    <name type="scientific">Arundo donax</name>
    <name type="common">Giant reed</name>
    <name type="synonym">Donax arundinaceus</name>
    <dbReference type="NCBI Taxonomy" id="35708"/>
    <lineage>
        <taxon>Eukaryota</taxon>
        <taxon>Viridiplantae</taxon>
        <taxon>Streptophyta</taxon>
        <taxon>Embryophyta</taxon>
        <taxon>Tracheophyta</taxon>
        <taxon>Spermatophyta</taxon>
        <taxon>Magnoliopsida</taxon>
        <taxon>Liliopsida</taxon>
        <taxon>Poales</taxon>
        <taxon>Poaceae</taxon>
        <taxon>PACMAD clade</taxon>
        <taxon>Arundinoideae</taxon>
        <taxon>Arundineae</taxon>
        <taxon>Arundo</taxon>
    </lineage>
</organism>
<name>A0A0A9BDI7_ARUDO</name>
<sequence length="30" mass="3323">MSKLESQICDSTNNNTRAHAPPFCAIKITM</sequence>
<reference evidence="1" key="2">
    <citation type="journal article" date="2015" name="Data Brief">
        <title>Shoot transcriptome of the giant reed, Arundo donax.</title>
        <authorList>
            <person name="Barrero R.A."/>
            <person name="Guerrero F.D."/>
            <person name="Moolhuijzen P."/>
            <person name="Goolsby J.A."/>
            <person name="Tidwell J."/>
            <person name="Bellgard S.E."/>
            <person name="Bellgard M.I."/>
        </authorList>
    </citation>
    <scope>NUCLEOTIDE SEQUENCE</scope>
    <source>
        <tissue evidence="1">Shoot tissue taken approximately 20 cm above the soil surface</tissue>
    </source>
</reference>
<accession>A0A0A9BDI7</accession>
<dbReference type="AlphaFoldDB" id="A0A0A9BDI7"/>
<reference evidence="1" key="1">
    <citation type="submission" date="2014-09" db="EMBL/GenBank/DDBJ databases">
        <authorList>
            <person name="Magalhaes I.L.F."/>
            <person name="Oliveira U."/>
            <person name="Santos F.R."/>
            <person name="Vidigal T.H.D.A."/>
            <person name="Brescovit A.D."/>
            <person name="Santos A.J."/>
        </authorList>
    </citation>
    <scope>NUCLEOTIDE SEQUENCE</scope>
    <source>
        <tissue evidence="1">Shoot tissue taken approximately 20 cm above the soil surface</tissue>
    </source>
</reference>
<evidence type="ECO:0000313" key="1">
    <source>
        <dbReference type="EMBL" id="JAD62019.1"/>
    </source>
</evidence>
<dbReference type="EMBL" id="GBRH01235876">
    <property type="protein sequence ID" value="JAD62019.1"/>
    <property type="molecule type" value="Transcribed_RNA"/>
</dbReference>